<dbReference type="PANTHER" id="PTHR30136">
    <property type="entry name" value="HELIX-TURN-HELIX TRANSCRIPTIONAL REGULATOR, ICLR FAMILY"/>
    <property type="match status" value="1"/>
</dbReference>
<feature type="domain" description="IclR-ED" evidence="5">
    <location>
        <begin position="70"/>
        <end position="253"/>
    </location>
</feature>
<keyword evidence="1" id="KW-0805">Transcription regulation</keyword>
<dbReference type="InterPro" id="IPR036388">
    <property type="entry name" value="WH-like_DNA-bd_sf"/>
</dbReference>
<evidence type="ECO:0000256" key="3">
    <source>
        <dbReference type="ARBA" id="ARBA00023163"/>
    </source>
</evidence>
<gene>
    <name evidence="6" type="primary">blcR</name>
    <name evidence="6" type="ORF">GCM10011415_37850</name>
</gene>
<sequence>MTDPAKRRAPAVLRAVHILDRLAATPEPLGVSDLARDIGAPKSSVYGICETLAEAGVLNSEDRGYSLAAHCLRWSGAYIERSSLVSDFQRILSRDNRLAQYTVTLSTLEGDQVTYLACRNSDSPLGFTFRIGMRLPAVYSATGKAMLSRLPLPERHAILARPWHPPFTANSVADLASFDEASERWKELGYAIDNGEIRDGMVCLGAPIIGPGGRPVAGIAISMTSAEARPEVQQELGGIVRDIAASMNLHHGD</sequence>
<dbReference type="AlphaFoldDB" id="A0A8J2ZNB9"/>
<reference evidence="6" key="1">
    <citation type="journal article" date="2014" name="Int. J. Syst. Evol. Microbiol.">
        <title>Complete genome sequence of Corynebacterium casei LMG S-19264T (=DSM 44701T), isolated from a smear-ripened cheese.</title>
        <authorList>
            <consortium name="US DOE Joint Genome Institute (JGI-PGF)"/>
            <person name="Walter F."/>
            <person name="Albersmeier A."/>
            <person name="Kalinowski J."/>
            <person name="Ruckert C."/>
        </authorList>
    </citation>
    <scope>NUCLEOTIDE SEQUENCE</scope>
    <source>
        <strain evidence="6">CGMCC 1.15762</strain>
    </source>
</reference>
<dbReference type="GO" id="GO:0003700">
    <property type="term" value="F:DNA-binding transcription factor activity"/>
    <property type="evidence" value="ECO:0007669"/>
    <property type="project" value="TreeGrafter"/>
</dbReference>
<reference evidence="6" key="2">
    <citation type="submission" date="2020-09" db="EMBL/GenBank/DDBJ databases">
        <authorList>
            <person name="Sun Q."/>
            <person name="Zhou Y."/>
        </authorList>
    </citation>
    <scope>NUCLEOTIDE SEQUENCE</scope>
    <source>
        <strain evidence="6">CGMCC 1.15762</strain>
    </source>
</reference>
<dbReference type="Pfam" id="PF01614">
    <property type="entry name" value="IclR_C"/>
    <property type="match status" value="1"/>
</dbReference>
<dbReference type="PANTHER" id="PTHR30136:SF24">
    <property type="entry name" value="HTH-TYPE TRANSCRIPTIONAL REPRESSOR ALLR"/>
    <property type="match status" value="1"/>
</dbReference>
<organism evidence="6 7">
    <name type="scientific">Salipiger pallidus</name>
    <dbReference type="NCBI Taxonomy" id="1775170"/>
    <lineage>
        <taxon>Bacteria</taxon>
        <taxon>Pseudomonadati</taxon>
        <taxon>Pseudomonadota</taxon>
        <taxon>Alphaproteobacteria</taxon>
        <taxon>Rhodobacterales</taxon>
        <taxon>Roseobacteraceae</taxon>
        <taxon>Salipiger</taxon>
    </lineage>
</organism>
<accession>A0A8J2ZNB9</accession>
<dbReference type="Gene3D" id="3.30.450.40">
    <property type="match status" value="1"/>
</dbReference>
<evidence type="ECO:0000259" key="5">
    <source>
        <dbReference type="PROSITE" id="PS51078"/>
    </source>
</evidence>
<dbReference type="Gene3D" id="1.10.10.10">
    <property type="entry name" value="Winged helix-like DNA-binding domain superfamily/Winged helix DNA-binding domain"/>
    <property type="match status" value="1"/>
</dbReference>
<keyword evidence="7" id="KW-1185">Reference proteome</keyword>
<dbReference type="SUPFAM" id="SSF46785">
    <property type="entry name" value="Winged helix' DNA-binding domain"/>
    <property type="match status" value="1"/>
</dbReference>
<dbReference type="InterPro" id="IPR005471">
    <property type="entry name" value="Tscrpt_reg_IclR_N"/>
</dbReference>
<feature type="domain" description="HTH iclR-type" evidence="4">
    <location>
        <begin position="9"/>
        <end position="69"/>
    </location>
</feature>
<evidence type="ECO:0000256" key="1">
    <source>
        <dbReference type="ARBA" id="ARBA00023015"/>
    </source>
</evidence>
<dbReference type="InterPro" id="IPR050707">
    <property type="entry name" value="HTH_MetabolicPath_Reg"/>
</dbReference>
<name>A0A8J2ZNB9_9RHOB</name>
<comment type="caution">
    <text evidence="6">The sequence shown here is derived from an EMBL/GenBank/DDBJ whole genome shotgun (WGS) entry which is preliminary data.</text>
</comment>
<dbReference type="PROSITE" id="PS51077">
    <property type="entry name" value="HTH_ICLR"/>
    <property type="match status" value="1"/>
</dbReference>
<dbReference type="SUPFAM" id="SSF55781">
    <property type="entry name" value="GAF domain-like"/>
    <property type="match status" value="1"/>
</dbReference>
<evidence type="ECO:0000256" key="2">
    <source>
        <dbReference type="ARBA" id="ARBA00023125"/>
    </source>
</evidence>
<dbReference type="Proteomes" id="UP000617145">
    <property type="component" value="Unassembled WGS sequence"/>
</dbReference>
<dbReference type="SMART" id="SM00346">
    <property type="entry name" value="HTH_ICLR"/>
    <property type="match status" value="1"/>
</dbReference>
<protein>
    <submittedName>
        <fullName evidence="6">IclR family transcriptional regulator</fullName>
    </submittedName>
</protein>
<dbReference type="PROSITE" id="PS51078">
    <property type="entry name" value="ICLR_ED"/>
    <property type="match status" value="1"/>
</dbReference>
<evidence type="ECO:0000313" key="6">
    <source>
        <dbReference type="EMBL" id="GGG84205.1"/>
    </source>
</evidence>
<keyword evidence="3" id="KW-0804">Transcription</keyword>
<dbReference type="GO" id="GO:0003677">
    <property type="term" value="F:DNA binding"/>
    <property type="evidence" value="ECO:0007669"/>
    <property type="project" value="UniProtKB-KW"/>
</dbReference>
<evidence type="ECO:0000259" key="4">
    <source>
        <dbReference type="PROSITE" id="PS51077"/>
    </source>
</evidence>
<dbReference type="InterPro" id="IPR029016">
    <property type="entry name" value="GAF-like_dom_sf"/>
</dbReference>
<dbReference type="Pfam" id="PF09339">
    <property type="entry name" value="HTH_IclR"/>
    <property type="match status" value="1"/>
</dbReference>
<dbReference type="EMBL" id="BMJV01000010">
    <property type="protein sequence ID" value="GGG84205.1"/>
    <property type="molecule type" value="Genomic_DNA"/>
</dbReference>
<evidence type="ECO:0000313" key="7">
    <source>
        <dbReference type="Proteomes" id="UP000617145"/>
    </source>
</evidence>
<keyword evidence="2" id="KW-0238">DNA-binding</keyword>
<dbReference type="GO" id="GO:0045892">
    <property type="term" value="P:negative regulation of DNA-templated transcription"/>
    <property type="evidence" value="ECO:0007669"/>
    <property type="project" value="TreeGrafter"/>
</dbReference>
<dbReference type="InterPro" id="IPR014757">
    <property type="entry name" value="Tscrpt_reg_IclR_C"/>
</dbReference>
<proteinExistence type="predicted"/>
<dbReference type="RefSeq" id="WP_188791856.1">
    <property type="nucleotide sequence ID" value="NZ_BMJV01000010.1"/>
</dbReference>
<dbReference type="InterPro" id="IPR036390">
    <property type="entry name" value="WH_DNA-bd_sf"/>
</dbReference>